<dbReference type="Pfam" id="PF04434">
    <property type="entry name" value="SWIM"/>
    <property type="match status" value="1"/>
</dbReference>
<sequence length="180" mass="20611">MEQLGQEYAAAHSWLDEKDPKTWCRAHFRCGLDCDILVNNMCESFNAVILKARSLPIISMLQTIYLYQLKRMERNREAMSKHEGLLCPAIFEILEKAKQEQCMCIASYAGTMKYQISCPFEEQYIVDMAAKTCSCRKWQLRGIPCGHAVAAINRRHEAPEKHVSNTYLKITPSSNEASDL</sequence>
<gene>
    <name evidence="7" type="primary">LOC140005031</name>
</gene>
<organism evidence="6 7">
    <name type="scientific">Coffea arabica</name>
    <name type="common">Arabian coffee</name>
    <dbReference type="NCBI Taxonomy" id="13443"/>
    <lineage>
        <taxon>Eukaryota</taxon>
        <taxon>Viridiplantae</taxon>
        <taxon>Streptophyta</taxon>
        <taxon>Embryophyta</taxon>
        <taxon>Tracheophyta</taxon>
        <taxon>Spermatophyta</taxon>
        <taxon>Magnoliopsida</taxon>
        <taxon>eudicotyledons</taxon>
        <taxon>Gunneridae</taxon>
        <taxon>Pentapetalae</taxon>
        <taxon>asterids</taxon>
        <taxon>lamiids</taxon>
        <taxon>Gentianales</taxon>
        <taxon>Rubiaceae</taxon>
        <taxon>Ixoroideae</taxon>
        <taxon>Gardenieae complex</taxon>
        <taxon>Bertiereae - Coffeeae clade</taxon>
        <taxon>Coffeeae</taxon>
        <taxon>Coffea</taxon>
    </lineage>
</organism>
<name>A0ABM4U1N5_COFAR</name>
<dbReference type="InterPro" id="IPR006564">
    <property type="entry name" value="Znf_PMZ"/>
</dbReference>
<evidence type="ECO:0000313" key="7">
    <source>
        <dbReference type="RefSeq" id="XP_071901201.1"/>
    </source>
</evidence>
<dbReference type="SMART" id="SM00575">
    <property type="entry name" value="ZnF_PMZ"/>
    <property type="match status" value="1"/>
</dbReference>
<dbReference type="Proteomes" id="UP001652660">
    <property type="component" value="Chromosome 4c"/>
</dbReference>
<evidence type="ECO:0000256" key="3">
    <source>
        <dbReference type="ARBA" id="ARBA00022833"/>
    </source>
</evidence>
<evidence type="ECO:0000256" key="2">
    <source>
        <dbReference type="ARBA" id="ARBA00022771"/>
    </source>
</evidence>
<proteinExistence type="predicted"/>
<dbReference type="GeneID" id="140005031"/>
<keyword evidence="1" id="KW-0479">Metal-binding</keyword>
<accession>A0ABM4U1N5</accession>
<dbReference type="InterPro" id="IPR007527">
    <property type="entry name" value="Znf_SWIM"/>
</dbReference>
<dbReference type="PANTHER" id="PTHR31973:SF199">
    <property type="entry name" value="SWIM-TYPE DOMAIN-CONTAINING PROTEIN"/>
    <property type="match status" value="1"/>
</dbReference>
<reference evidence="7" key="1">
    <citation type="submission" date="2025-08" db="UniProtKB">
        <authorList>
            <consortium name="RefSeq"/>
        </authorList>
    </citation>
    <scope>IDENTIFICATION</scope>
    <source>
        <tissue evidence="7">Leaves</tissue>
    </source>
</reference>
<keyword evidence="2 4" id="KW-0863">Zinc-finger</keyword>
<evidence type="ECO:0000256" key="1">
    <source>
        <dbReference type="ARBA" id="ARBA00022723"/>
    </source>
</evidence>
<evidence type="ECO:0000256" key="4">
    <source>
        <dbReference type="PROSITE-ProRule" id="PRU00325"/>
    </source>
</evidence>
<evidence type="ECO:0000259" key="5">
    <source>
        <dbReference type="PROSITE" id="PS50966"/>
    </source>
</evidence>
<evidence type="ECO:0000313" key="6">
    <source>
        <dbReference type="Proteomes" id="UP001652660"/>
    </source>
</evidence>
<keyword evidence="3" id="KW-0862">Zinc</keyword>
<dbReference type="RefSeq" id="XP_071901201.1">
    <property type="nucleotide sequence ID" value="XM_072045100.1"/>
</dbReference>
<feature type="domain" description="SWIM-type" evidence="5">
    <location>
        <begin position="124"/>
        <end position="156"/>
    </location>
</feature>
<protein>
    <recommendedName>
        <fullName evidence="5">SWIM-type domain-containing protein</fullName>
    </recommendedName>
</protein>
<keyword evidence="6" id="KW-1185">Reference proteome</keyword>
<dbReference type="PANTHER" id="PTHR31973">
    <property type="entry name" value="POLYPROTEIN, PUTATIVE-RELATED"/>
    <property type="match status" value="1"/>
</dbReference>
<dbReference type="PROSITE" id="PS50966">
    <property type="entry name" value="ZF_SWIM"/>
    <property type="match status" value="1"/>
</dbReference>